<keyword evidence="2" id="KW-1185">Reference proteome</keyword>
<organism evidence="1 2">
    <name type="scientific">Rhizobium redzepovicii</name>
    <dbReference type="NCBI Taxonomy" id="2867518"/>
    <lineage>
        <taxon>Bacteria</taxon>
        <taxon>Pseudomonadati</taxon>
        <taxon>Pseudomonadota</taxon>
        <taxon>Alphaproteobacteria</taxon>
        <taxon>Hyphomicrobiales</taxon>
        <taxon>Rhizobiaceae</taxon>
        <taxon>Rhizobium/Agrobacterium group</taxon>
        <taxon>Rhizobium</taxon>
    </lineage>
</organism>
<dbReference type="AlphaFoldDB" id="A0AAW8NYP3"/>
<protein>
    <submittedName>
        <fullName evidence="1">Uncharacterized protein</fullName>
    </submittedName>
</protein>
<accession>A0AAW8NYP3</accession>
<name>A0AAW8NYP3_9HYPH</name>
<dbReference type="RefSeq" id="WP_310807143.1">
    <property type="nucleotide sequence ID" value="NZ_JAVLSH010000002.1"/>
</dbReference>
<gene>
    <name evidence="1" type="ORF">RJJ37_07180</name>
</gene>
<dbReference type="Proteomes" id="UP001269402">
    <property type="component" value="Unassembled WGS sequence"/>
</dbReference>
<dbReference type="EMBL" id="JAVLSH010000002">
    <property type="protein sequence ID" value="MDR9759415.1"/>
    <property type="molecule type" value="Genomic_DNA"/>
</dbReference>
<comment type="caution">
    <text evidence="1">The sequence shown here is derived from an EMBL/GenBank/DDBJ whole genome shotgun (WGS) entry which is preliminary data.</text>
</comment>
<reference evidence="2" key="1">
    <citation type="submission" date="2023-07" db="EMBL/GenBank/DDBJ databases">
        <title>Genomic characterization of faba bean (Vicia faba) microsymbionts in Mexican soils.</title>
        <authorList>
            <person name="Rivera Orduna F.N."/>
            <person name="Guevara-Luna J."/>
            <person name="Yan J."/>
            <person name="Arroyo-Herrera I."/>
            <person name="Li Y."/>
            <person name="Vasquez-Murrieta M.S."/>
            <person name="Wang E.T."/>
        </authorList>
    </citation>
    <scope>NUCLEOTIDE SEQUENCE [LARGE SCALE GENOMIC DNA]</scope>
    <source>
        <strain evidence="2">CH6</strain>
    </source>
</reference>
<evidence type="ECO:0000313" key="1">
    <source>
        <dbReference type="EMBL" id="MDR9759415.1"/>
    </source>
</evidence>
<evidence type="ECO:0000313" key="2">
    <source>
        <dbReference type="Proteomes" id="UP001269402"/>
    </source>
</evidence>
<sequence length="128" mass="14625">MAQMLRDSFKHGFPELNWQKAKEEARSSMIAVARRRGMMTYSDLVRVIQSISLQPHDPRLFHFLGEISSEEDHAGRGLLTVVVVHKYGDMEPGKGFYELAASLGRDTSDLQKCWIEELHNVHKTWGAL</sequence>
<proteinExistence type="predicted"/>